<protein>
    <submittedName>
        <fullName evidence="8">MFS transporter</fullName>
    </submittedName>
</protein>
<organism evidence="8 9">
    <name type="scientific">Thauera sinica</name>
    <dbReference type="NCBI Taxonomy" id="2665146"/>
    <lineage>
        <taxon>Bacteria</taxon>
        <taxon>Pseudomonadati</taxon>
        <taxon>Pseudomonadota</taxon>
        <taxon>Betaproteobacteria</taxon>
        <taxon>Rhodocyclales</taxon>
        <taxon>Zoogloeaceae</taxon>
        <taxon>Thauera</taxon>
    </lineage>
</organism>
<feature type="transmembrane region" description="Helical" evidence="7">
    <location>
        <begin position="313"/>
        <end position="338"/>
    </location>
</feature>
<evidence type="ECO:0000313" key="9">
    <source>
        <dbReference type="Proteomes" id="UP001595974"/>
    </source>
</evidence>
<feature type="transmembrane region" description="Helical" evidence="7">
    <location>
        <begin position="289"/>
        <end position="307"/>
    </location>
</feature>
<gene>
    <name evidence="8" type="ORF">ACFPTN_02485</name>
</gene>
<sequence length="469" mass="49463">MTSKKLLGKSFILLWLSETAFDIGSALMGFALGVWVFEKSGSVQQFSWAILSSAVPALLSIPFAGMMADRFDRRWVIASCDFLAVLMVVIVALLVFNQMLEVEHLYIVGAVGGVIGAIRNPSYHAAVAQIVPHDRLTQANGLISGTQGVLQIGAPLVAGFLLASWGMVGIMIIELFLSVAGALAVFAALTSARHAIRGVQNDKPVRLFEGIHESFASVAQYFRQHSLMIGLAVYILIQEALLVLASTMLTPLILTGHGSETLGIVMTLGAVGGVIGAFTLAATNPKAGLMRWVLIADVALAFFVMLAGIVREPALWCICAFGAFAFGGVSEGCSNALWMRKVPKDRQGSVFAAVGAANLVIMCIVMLTGSTLVEQFFEPLMMPGGALADSVGEWLGVGKGRGVALLFVLAGAIFAVVSMVALLHPRLTRLDELVPDQAKPDGDQNADEASDIPESASPALVPAQASSRP</sequence>
<dbReference type="Gene3D" id="1.20.1250.20">
    <property type="entry name" value="MFS general substrate transporter like domains"/>
    <property type="match status" value="1"/>
</dbReference>
<evidence type="ECO:0000256" key="7">
    <source>
        <dbReference type="SAM" id="Phobius"/>
    </source>
</evidence>
<feature type="transmembrane region" description="Helical" evidence="7">
    <location>
        <begin position="261"/>
        <end position="282"/>
    </location>
</feature>
<feature type="transmembrane region" description="Helical" evidence="7">
    <location>
        <begin position="165"/>
        <end position="189"/>
    </location>
</feature>
<comment type="subcellular location">
    <subcellularLocation>
        <location evidence="1">Cell membrane</location>
        <topology evidence="1">Multi-pass membrane protein</topology>
    </subcellularLocation>
</comment>
<evidence type="ECO:0000256" key="1">
    <source>
        <dbReference type="ARBA" id="ARBA00004651"/>
    </source>
</evidence>
<feature type="transmembrane region" description="Helical" evidence="7">
    <location>
        <begin position="227"/>
        <end position="249"/>
    </location>
</feature>
<keyword evidence="4 7" id="KW-1133">Transmembrane helix</keyword>
<dbReference type="InterPro" id="IPR011701">
    <property type="entry name" value="MFS"/>
</dbReference>
<dbReference type="PANTHER" id="PTHR23513:SF11">
    <property type="entry name" value="STAPHYLOFERRIN A TRANSPORTER"/>
    <property type="match status" value="1"/>
</dbReference>
<feature type="transmembrane region" description="Helical" evidence="7">
    <location>
        <begin position="350"/>
        <end position="373"/>
    </location>
</feature>
<evidence type="ECO:0000256" key="3">
    <source>
        <dbReference type="ARBA" id="ARBA00022692"/>
    </source>
</evidence>
<dbReference type="CDD" id="cd06173">
    <property type="entry name" value="MFS_MefA_like"/>
    <property type="match status" value="1"/>
</dbReference>
<feature type="transmembrane region" description="Helical" evidence="7">
    <location>
        <begin position="403"/>
        <end position="423"/>
    </location>
</feature>
<evidence type="ECO:0000256" key="5">
    <source>
        <dbReference type="ARBA" id="ARBA00023136"/>
    </source>
</evidence>
<dbReference type="Pfam" id="PF07690">
    <property type="entry name" value="MFS_1"/>
    <property type="match status" value="1"/>
</dbReference>
<feature type="region of interest" description="Disordered" evidence="6">
    <location>
        <begin position="434"/>
        <end position="469"/>
    </location>
</feature>
<keyword evidence="5 7" id="KW-0472">Membrane</keyword>
<reference evidence="9" key="1">
    <citation type="journal article" date="2019" name="Int. J. Syst. Evol. Microbiol.">
        <title>The Global Catalogue of Microorganisms (GCM) 10K type strain sequencing project: providing services to taxonomists for standard genome sequencing and annotation.</title>
        <authorList>
            <consortium name="The Broad Institute Genomics Platform"/>
            <consortium name="The Broad Institute Genome Sequencing Center for Infectious Disease"/>
            <person name="Wu L."/>
            <person name="Ma J."/>
        </authorList>
    </citation>
    <scope>NUCLEOTIDE SEQUENCE [LARGE SCALE GENOMIC DNA]</scope>
    <source>
        <strain evidence="9">SHR3</strain>
    </source>
</reference>
<comment type="caution">
    <text evidence="8">The sequence shown here is derived from an EMBL/GenBank/DDBJ whole genome shotgun (WGS) entry which is preliminary data.</text>
</comment>
<dbReference type="PANTHER" id="PTHR23513">
    <property type="entry name" value="INTEGRAL MEMBRANE EFFLUX PROTEIN-RELATED"/>
    <property type="match status" value="1"/>
</dbReference>
<dbReference type="Proteomes" id="UP001595974">
    <property type="component" value="Unassembled WGS sequence"/>
</dbReference>
<dbReference type="EMBL" id="JBHSOG010000008">
    <property type="protein sequence ID" value="MFC5768234.1"/>
    <property type="molecule type" value="Genomic_DNA"/>
</dbReference>
<proteinExistence type="predicted"/>
<evidence type="ECO:0000256" key="2">
    <source>
        <dbReference type="ARBA" id="ARBA00022475"/>
    </source>
</evidence>
<evidence type="ECO:0000256" key="6">
    <source>
        <dbReference type="SAM" id="MobiDB-lite"/>
    </source>
</evidence>
<feature type="transmembrane region" description="Helical" evidence="7">
    <location>
        <begin position="48"/>
        <end position="68"/>
    </location>
</feature>
<accession>A0ABW1AM50</accession>
<feature type="transmembrane region" description="Helical" evidence="7">
    <location>
        <begin position="12"/>
        <end position="36"/>
    </location>
</feature>
<keyword evidence="2" id="KW-1003">Cell membrane</keyword>
<evidence type="ECO:0000256" key="4">
    <source>
        <dbReference type="ARBA" id="ARBA00022989"/>
    </source>
</evidence>
<evidence type="ECO:0000313" key="8">
    <source>
        <dbReference type="EMBL" id="MFC5768234.1"/>
    </source>
</evidence>
<feature type="transmembrane region" description="Helical" evidence="7">
    <location>
        <begin position="75"/>
        <end position="96"/>
    </location>
</feature>
<dbReference type="RefSeq" id="WP_157748436.1">
    <property type="nucleotide sequence ID" value="NZ_JBHSOG010000008.1"/>
</dbReference>
<keyword evidence="3 7" id="KW-0812">Transmembrane</keyword>
<dbReference type="InterPro" id="IPR036259">
    <property type="entry name" value="MFS_trans_sf"/>
</dbReference>
<name>A0ABW1AM50_9RHOO</name>
<keyword evidence="9" id="KW-1185">Reference proteome</keyword>
<dbReference type="SUPFAM" id="SSF103473">
    <property type="entry name" value="MFS general substrate transporter"/>
    <property type="match status" value="1"/>
</dbReference>